<dbReference type="InterPro" id="IPR053147">
    <property type="entry name" value="Hsp_HslJ-like"/>
</dbReference>
<sequence length="133" mass="14539">MRFVAVPLLVLLVACVPRAPVPERLTQSEWRFVSIDGDAPVVPDRATLTFRDDRLSANVGCNTIAGDWRVEQERLIAGPLAGTRMFCEGAVWEQEQAISALLVAAPTIEWRDGALVLQSSGHEAHLEPAEPQP</sequence>
<keyword evidence="1" id="KW-0732">Signal</keyword>
<dbReference type="EMBL" id="CP144918">
    <property type="protein sequence ID" value="WWA46438.1"/>
    <property type="molecule type" value="Genomic_DNA"/>
</dbReference>
<evidence type="ECO:0000313" key="4">
    <source>
        <dbReference type="Proteomes" id="UP001335183"/>
    </source>
</evidence>
<dbReference type="InterPro" id="IPR038670">
    <property type="entry name" value="HslJ-like_sf"/>
</dbReference>
<dbReference type="PANTHER" id="PTHR35535">
    <property type="entry name" value="HEAT SHOCK PROTEIN HSLJ"/>
    <property type="match status" value="1"/>
</dbReference>
<reference evidence="3 4" key="1">
    <citation type="submission" date="2024-02" db="EMBL/GenBank/DDBJ databases">
        <title>The whole genome sequence of five bacterial samples isolated from Abu Dhabi Sabkha-shore region.</title>
        <authorList>
            <person name="Sudalaimuthuasari N."/>
            <person name="Sarfraz B."/>
            <person name="Tuyisabe J.D."/>
            <person name="Mugisha Ntwali L.D.M."/>
            <person name="Ali A.I.A.A."/>
            <person name="Almansoori S.Z.A."/>
            <person name="Alajami H.S.A."/>
            <person name="Almeqbaali A.A.S."/>
            <person name="Kundu B."/>
            <person name="Saeed E.E."/>
            <person name="Sukumarinath V."/>
            <person name="Mishra A.K."/>
            <person name="Hazzouri K.M."/>
            <person name="Almaskari R."/>
            <person name="Sharma A.K."/>
            <person name="Amiri K.M.A."/>
        </authorList>
    </citation>
    <scope>NUCLEOTIDE SEQUENCE [LARGE SCALE GENOMIC DNA]</scope>
    <source>
        <strain evidence="4">kcgeb_sd</strain>
    </source>
</reference>
<dbReference type="PROSITE" id="PS51257">
    <property type="entry name" value="PROKAR_LIPOPROTEIN"/>
    <property type="match status" value="1"/>
</dbReference>
<accession>A0ABZ2D062</accession>
<dbReference type="PANTHER" id="PTHR35535:SF1">
    <property type="entry name" value="HEAT SHOCK PROTEIN HSLJ"/>
    <property type="match status" value="1"/>
</dbReference>
<evidence type="ECO:0000259" key="2">
    <source>
        <dbReference type="Pfam" id="PF03724"/>
    </source>
</evidence>
<name>A0ABZ2D062_9SPHN</name>
<dbReference type="InterPro" id="IPR005184">
    <property type="entry name" value="DUF306_Meta_HslJ"/>
</dbReference>
<evidence type="ECO:0000313" key="3">
    <source>
        <dbReference type="EMBL" id="WWA46438.1"/>
    </source>
</evidence>
<organism evidence="3 4">
    <name type="scientific">Pelagerythrobacter marensis</name>
    <dbReference type="NCBI Taxonomy" id="543877"/>
    <lineage>
        <taxon>Bacteria</taxon>
        <taxon>Pseudomonadati</taxon>
        <taxon>Pseudomonadota</taxon>
        <taxon>Alphaproteobacteria</taxon>
        <taxon>Sphingomonadales</taxon>
        <taxon>Erythrobacteraceae</taxon>
        <taxon>Pelagerythrobacter</taxon>
    </lineage>
</organism>
<dbReference type="Gene3D" id="2.40.128.270">
    <property type="match status" value="1"/>
</dbReference>
<keyword evidence="4" id="KW-1185">Reference proteome</keyword>
<proteinExistence type="predicted"/>
<feature type="signal peptide" evidence="1">
    <location>
        <begin position="1"/>
        <end position="19"/>
    </location>
</feature>
<dbReference type="RefSeq" id="WP_338445337.1">
    <property type="nucleotide sequence ID" value="NZ_CP144918.1"/>
</dbReference>
<evidence type="ECO:0000256" key="1">
    <source>
        <dbReference type="SAM" id="SignalP"/>
    </source>
</evidence>
<gene>
    <name evidence="3" type="ORF">V5F89_09095</name>
</gene>
<feature type="chain" id="PRO_5045309291" evidence="1">
    <location>
        <begin position="20"/>
        <end position="133"/>
    </location>
</feature>
<protein>
    <submittedName>
        <fullName evidence="3">META domain-containing protein</fullName>
    </submittedName>
</protein>
<feature type="domain" description="DUF306" evidence="2">
    <location>
        <begin position="23"/>
        <end position="124"/>
    </location>
</feature>
<dbReference type="Pfam" id="PF03724">
    <property type="entry name" value="META"/>
    <property type="match status" value="1"/>
</dbReference>
<dbReference type="Proteomes" id="UP001335183">
    <property type="component" value="Chromosome"/>
</dbReference>